<sequence length="280" mass="30867">MADTNRNDSTLARWSSDRSTDMGQRFLAMSDHAIIAGSGSSRLLDSIPPTSPKSTSVFSLSTSQIVSPPSTRALSELSTATTETVGASTISEGTSYTVPSLSNGSSALSTIYTDTLEPTPILGVRLLEPDGVELADNAVASPDYPCLFFFLNCSSHTRDKETWKTHCLTHFRGRSPPKTPTCPLCDVQFDHPDIHTRWNDKMEHIADHLCRGDTLASGRPDFALFKYLWAQRLISDTDYQELMGNYHLSVKTPNHCTVIEGQWRQNRITRRGASRLTALA</sequence>
<protein>
    <submittedName>
        <fullName evidence="1">Uncharacterized protein</fullName>
    </submittedName>
</protein>
<organism evidence="1 2">
    <name type="scientific">Tothia fuscella</name>
    <dbReference type="NCBI Taxonomy" id="1048955"/>
    <lineage>
        <taxon>Eukaryota</taxon>
        <taxon>Fungi</taxon>
        <taxon>Dikarya</taxon>
        <taxon>Ascomycota</taxon>
        <taxon>Pezizomycotina</taxon>
        <taxon>Dothideomycetes</taxon>
        <taxon>Pleosporomycetidae</taxon>
        <taxon>Venturiales</taxon>
        <taxon>Cylindrosympodiaceae</taxon>
        <taxon>Tothia</taxon>
    </lineage>
</organism>
<dbReference type="Proteomes" id="UP000800235">
    <property type="component" value="Unassembled WGS sequence"/>
</dbReference>
<evidence type="ECO:0000313" key="2">
    <source>
        <dbReference type="Proteomes" id="UP000800235"/>
    </source>
</evidence>
<name>A0A9P4NXX3_9PEZI</name>
<keyword evidence="2" id="KW-1185">Reference proteome</keyword>
<dbReference type="AlphaFoldDB" id="A0A9P4NXX3"/>
<comment type="caution">
    <text evidence="1">The sequence shown here is derived from an EMBL/GenBank/DDBJ whole genome shotgun (WGS) entry which is preliminary data.</text>
</comment>
<gene>
    <name evidence="1" type="ORF">EJ08DRAFT_90159</name>
</gene>
<dbReference type="OrthoDB" id="409136at2759"/>
<reference evidence="1" key="1">
    <citation type="journal article" date="2020" name="Stud. Mycol.">
        <title>101 Dothideomycetes genomes: a test case for predicting lifestyles and emergence of pathogens.</title>
        <authorList>
            <person name="Haridas S."/>
            <person name="Albert R."/>
            <person name="Binder M."/>
            <person name="Bloem J."/>
            <person name="Labutti K."/>
            <person name="Salamov A."/>
            <person name="Andreopoulos B."/>
            <person name="Baker S."/>
            <person name="Barry K."/>
            <person name="Bills G."/>
            <person name="Bluhm B."/>
            <person name="Cannon C."/>
            <person name="Castanera R."/>
            <person name="Culley D."/>
            <person name="Daum C."/>
            <person name="Ezra D."/>
            <person name="Gonzalez J."/>
            <person name="Henrissat B."/>
            <person name="Kuo A."/>
            <person name="Liang C."/>
            <person name="Lipzen A."/>
            <person name="Lutzoni F."/>
            <person name="Magnuson J."/>
            <person name="Mondo S."/>
            <person name="Nolan M."/>
            <person name="Ohm R."/>
            <person name="Pangilinan J."/>
            <person name="Park H.-J."/>
            <person name="Ramirez L."/>
            <person name="Alfaro M."/>
            <person name="Sun H."/>
            <person name="Tritt A."/>
            <person name="Yoshinaga Y."/>
            <person name="Zwiers L.-H."/>
            <person name="Turgeon B."/>
            <person name="Goodwin S."/>
            <person name="Spatafora J."/>
            <person name="Crous P."/>
            <person name="Grigoriev I."/>
        </authorList>
    </citation>
    <scope>NUCLEOTIDE SEQUENCE</scope>
    <source>
        <strain evidence="1">CBS 130266</strain>
    </source>
</reference>
<proteinExistence type="predicted"/>
<dbReference type="EMBL" id="MU007022">
    <property type="protein sequence ID" value="KAF2433136.1"/>
    <property type="molecule type" value="Genomic_DNA"/>
</dbReference>
<evidence type="ECO:0000313" key="1">
    <source>
        <dbReference type="EMBL" id="KAF2433136.1"/>
    </source>
</evidence>
<accession>A0A9P4NXX3</accession>